<keyword evidence="6" id="KW-0677">Repeat</keyword>
<dbReference type="InterPro" id="IPR050107">
    <property type="entry name" value="ABC_carbohydrate_import_ATPase"/>
</dbReference>
<evidence type="ECO:0000256" key="8">
    <source>
        <dbReference type="ARBA" id="ARBA00022840"/>
    </source>
</evidence>
<protein>
    <submittedName>
        <fullName evidence="12">D-ribose transporter ATP binding protein</fullName>
    </submittedName>
</protein>
<reference evidence="12 13" key="1">
    <citation type="journal article" date="2013" name="Mar. Genomics">
        <title>Expression of sulfatases in Rhodopirellula baltica and the diversity of sulfatases in the genus Rhodopirellula.</title>
        <authorList>
            <person name="Wegner C.E."/>
            <person name="Richter-Heitmann T."/>
            <person name="Klindworth A."/>
            <person name="Klockow C."/>
            <person name="Richter M."/>
            <person name="Achstetter T."/>
            <person name="Glockner F.O."/>
            <person name="Harder J."/>
        </authorList>
    </citation>
    <scope>NUCLEOTIDE SEQUENCE [LARGE SCALE GENOMIC DNA]</scope>
    <source>
        <strain evidence="12 13">WH47</strain>
    </source>
</reference>
<sequence>MIVSDDVVFEAKQISKLFPGVKALDGVDLTLRTGRLTALLGENGAGKSTLMKILAGVQPPDEGELLVQGEPVHFTSPRDAQDHGIAMIHQELSLVPDLTVAENIFLGREPLRFETLIDYAELNRQATEWLKRLELDVSPATPVRRLRVGQQQLVEIARALAGNVRILIMDEPTSAITERETEVLFRCIADLKKQGVAIVYITHRLEELEQIADDIVVMRDGCLIGTAEFGELSHDAMVRMMVGRDVKILSKQSSSNNQPVLRADGISLSHPTRPGDYLVHEVDMHVCKGEVLGIFGLMGAGRTELLECLFGLHPTASTGQVSMHDRSVRLRNPADAISHGLALVPEDRKQDGLVLSMSVGENASLASLKHAERFGFIDRGREREHTRRFVERFRVKTPSLREKIINLSGGNQQKVILAKWLATGPAVLMLDEPTRGIDIHAKNEIYSLINELTADGLAVIMVSSELPEVMAVSDRILVMCEGRATQSFDRSEATEENILQAALPRRNSIPC</sequence>
<dbReference type="SMART" id="SM00382">
    <property type="entry name" value="AAA"/>
    <property type="match status" value="2"/>
</dbReference>
<comment type="subcellular location">
    <subcellularLocation>
        <location evidence="2">Cell inner membrane</location>
    </subcellularLocation>
    <subcellularLocation>
        <location evidence="1">Cell membrane</location>
        <topology evidence="1">Peripheral membrane protein</topology>
    </subcellularLocation>
</comment>
<evidence type="ECO:0000256" key="1">
    <source>
        <dbReference type="ARBA" id="ARBA00004202"/>
    </source>
</evidence>
<feature type="domain" description="ABC transporter" evidence="11">
    <location>
        <begin position="9"/>
        <end position="245"/>
    </location>
</feature>
<gene>
    <name evidence="12" type="ORF">RBWH47_00592</name>
</gene>
<evidence type="ECO:0000256" key="10">
    <source>
        <dbReference type="ARBA" id="ARBA00023136"/>
    </source>
</evidence>
<evidence type="ECO:0000256" key="5">
    <source>
        <dbReference type="ARBA" id="ARBA00022597"/>
    </source>
</evidence>
<name>F2AXB7_RHOBT</name>
<dbReference type="PANTHER" id="PTHR43790">
    <property type="entry name" value="CARBOHYDRATE TRANSPORT ATP-BINDING PROTEIN MG119-RELATED"/>
    <property type="match status" value="1"/>
</dbReference>
<keyword evidence="5" id="KW-0762">Sugar transport</keyword>
<evidence type="ECO:0000313" key="13">
    <source>
        <dbReference type="Proteomes" id="UP000006222"/>
    </source>
</evidence>
<dbReference type="EMBL" id="AFAR01000215">
    <property type="protein sequence ID" value="EGF25691.1"/>
    <property type="molecule type" value="Genomic_DNA"/>
</dbReference>
<evidence type="ECO:0000259" key="11">
    <source>
        <dbReference type="PROSITE" id="PS50893"/>
    </source>
</evidence>
<dbReference type="GO" id="GO:0015749">
    <property type="term" value="P:monosaccharide transmembrane transport"/>
    <property type="evidence" value="ECO:0007669"/>
    <property type="project" value="UniProtKB-ARBA"/>
</dbReference>
<evidence type="ECO:0000256" key="3">
    <source>
        <dbReference type="ARBA" id="ARBA00022448"/>
    </source>
</evidence>
<dbReference type="GO" id="GO:0005886">
    <property type="term" value="C:plasma membrane"/>
    <property type="evidence" value="ECO:0007669"/>
    <property type="project" value="UniProtKB-SubCell"/>
</dbReference>
<proteinExistence type="predicted"/>
<dbReference type="CDD" id="cd03216">
    <property type="entry name" value="ABC_Carb_Monos_I"/>
    <property type="match status" value="1"/>
</dbReference>
<evidence type="ECO:0000256" key="6">
    <source>
        <dbReference type="ARBA" id="ARBA00022737"/>
    </source>
</evidence>
<dbReference type="SUPFAM" id="SSF52540">
    <property type="entry name" value="P-loop containing nucleoside triphosphate hydrolases"/>
    <property type="match status" value="2"/>
</dbReference>
<dbReference type="InterPro" id="IPR027417">
    <property type="entry name" value="P-loop_NTPase"/>
</dbReference>
<dbReference type="PROSITE" id="PS00211">
    <property type="entry name" value="ABC_TRANSPORTER_1"/>
    <property type="match status" value="1"/>
</dbReference>
<dbReference type="Pfam" id="PF00005">
    <property type="entry name" value="ABC_tran"/>
    <property type="match status" value="2"/>
</dbReference>
<dbReference type="InterPro" id="IPR003439">
    <property type="entry name" value="ABC_transporter-like_ATP-bd"/>
</dbReference>
<dbReference type="PANTHER" id="PTHR43790:SF3">
    <property type="entry name" value="D-ALLOSE IMPORT ATP-BINDING PROTEIN ALSA-RELATED"/>
    <property type="match status" value="1"/>
</dbReference>
<evidence type="ECO:0000256" key="4">
    <source>
        <dbReference type="ARBA" id="ARBA00022475"/>
    </source>
</evidence>
<dbReference type="InterPro" id="IPR003593">
    <property type="entry name" value="AAA+_ATPase"/>
</dbReference>
<dbReference type="InterPro" id="IPR017871">
    <property type="entry name" value="ABC_transporter-like_CS"/>
</dbReference>
<keyword evidence="8" id="KW-0067">ATP-binding</keyword>
<dbReference type="AlphaFoldDB" id="F2AXB7"/>
<dbReference type="Gene3D" id="3.40.50.300">
    <property type="entry name" value="P-loop containing nucleotide triphosphate hydrolases"/>
    <property type="match status" value="2"/>
</dbReference>
<dbReference type="RefSeq" id="WP_007328277.1">
    <property type="nucleotide sequence ID" value="NZ_AFAR01000215.1"/>
</dbReference>
<keyword evidence="10" id="KW-0472">Membrane</keyword>
<keyword evidence="4" id="KW-1003">Cell membrane</keyword>
<organism evidence="12 13">
    <name type="scientific">Rhodopirellula baltica WH47</name>
    <dbReference type="NCBI Taxonomy" id="991778"/>
    <lineage>
        <taxon>Bacteria</taxon>
        <taxon>Pseudomonadati</taxon>
        <taxon>Planctomycetota</taxon>
        <taxon>Planctomycetia</taxon>
        <taxon>Pirellulales</taxon>
        <taxon>Pirellulaceae</taxon>
        <taxon>Rhodopirellula</taxon>
    </lineage>
</organism>
<dbReference type="FunFam" id="3.40.50.300:FF:000126">
    <property type="entry name" value="Galactose/methyl galactoside import ATP-binding protein MglA"/>
    <property type="match status" value="1"/>
</dbReference>
<dbReference type="PATRIC" id="fig|991778.3.peg.4628"/>
<keyword evidence="7" id="KW-0547">Nucleotide-binding</keyword>
<accession>F2AXB7</accession>
<dbReference type="GO" id="GO:0016887">
    <property type="term" value="F:ATP hydrolysis activity"/>
    <property type="evidence" value="ECO:0007669"/>
    <property type="project" value="InterPro"/>
</dbReference>
<dbReference type="PROSITE" id="PS50893">
    <property type="entry name" value="ABC_TRANSPORTER_2"/>
    <property type="match status" value="2"/>
</dbReference>
<evidence type="ECO:0000313" key="12">
    <source>
        <dbReference type="EMBL" id="EGF25691.1"/>
    </source>
</evidence>
<dbReference type="CDD" id="cd03215">
    <property type="entry name" value="ABC_Carb_Monos_II"/>
    <property type="match status" value="1"/>
</dbReference>
<dbReference type="Proteomes" id="UP000006222">
    <property type="component" value="Unassembled WGS sequence"/>
</dbReference>
<dbReference type="GO" id="GO:0005524">
    <property type="term" value="F:ATP binding"/>
    <property type="evidence" value="ECO:0007669"/>
    <property type="project" value="UniProtKB-KW"/>
</dbReference>
<evidence type="ECO:0000256" key="2">
    <source>
        <dbReference type="ARBA" id="ARBA00004533"/>
    </source>
</evidence>
<feature type="domain" description="ABC transporter" evidence="11">
    <location>
        <begin position="261"/>
        <end position="506"/>
    </location>
</feature>
<evidence type="ECO:0000256" key="7">
    <source>
        <dbReference type="ARBA" id="ARBA00022741"/>
    </source>
</evidence>
<comment type="caution">
    <text evidence="12">The sequence shown here is derived from an EMBL/GenBank/DDBJ whole genome shotgun (WGS) entry which is preliminary data.</text>
</comment>
<keyword evidence="9" id="KW-1278">Translocase</keyword>
<dbReference type="FunFam" id="3.40.50.300:FF:000127">
    <property type="entry name" value="Ribose import ATP-binding protein RbsA"/>
    <property type="match status" value="1"/>
</dbReference>
<keyword evidence="3" id="KW-0813">Transport</keyword>
<evidence type="ECO:0000256" key="9">
    <source>
        <dbReference type="ARBA" id="ARBA00022967"/>
    </source>
</evidence>